<sequence>MTYSDAERLGRDIRTVARIAPFGSEEDANQLGNGIEDGLESCACSRAAPKLLRVAEQSEFCLIGLNAPGSSKAAEPFGVQQSGPFLESGSEVIA</sequence>
<comment type="caution">
    <text evidence="3">The sequence shown here is derived from an EMBL/GenBank/DDBJ whole genome shotgun (WGS) entry which is preliminary data.</text>
</comment>
<reference evidence="3 4" key="1">
    <citation type="submission" date="2023-07" db="EMBL/GenBank/DDBJ databases">
        <title>Sorghum-associated microbial communities from plants grown in Nebraska, USA.</title>
        <authorList>
            <person name="Schachtman D."/>
        </authorList>
    </citation>
    <scope>NUCLEOTIDE SEQUENCE [LARGE SCALE GENOMIC DNA]</scope>
    <source>
        <strain evidence="3 4">BE167</strain>
    </source>
</reference>
<dbReference type="Proteomes" id="UP001252243">
    <property type="component" value="Unassembled WGS sequence"/>
</dbReference>
<dbReference type="EMBL" id="JAVDVQ010000010">
    <property type="protein sequence ID" value="MDR7083390.1"/>
    <property type="molecule type" value="Genomic_DNA"/>
</dbReference>
<evidence type="ECO:0000259" key="2">
    <source>
        <dbReference type="Pfam" id="PF00171"/>
    </source>
</evidence>
<dbReference type="InterPro" id="IPR016162">
    <property type="entry name" value="Ald_DH_N"/>
</dbReference>
<dbReference type="InterPro" id="IPR016163">
    <property type="entry name" value="Ald_DH_C"/>
</dbReference>
<proteinExistence type="predicted"/>
<gene>
    <name evidence="3" type="ORF">J2X01_002684</name>
</gene>
<organism evidence="3 4">
    <name type="scientific">Arthrobacter ginsengisoli</name>
    <dbReference type="NCBI Taxonomy" id="1356565"/>
    <lineage>
        <taxon>Bacteria</taxon>
        <taxon>Bacillati</taxon>
        <taxon>Actinomycetota</taxon>
        <taxon>Actinomycetes</taxon>
        <taxon>Micrococcales</taxon>
        <taxon>Micrococcaceae</taxon>
        <taxon>Arthrobacter</taxon>
    </lineage>
</organism>
<dbReference type="Pfam" id="PF00171">
    <property type="entry name" value="Aldedh"/>
    <property type="match status" value="1"/>
</dbReference>
<evidence type="ECO:0000313" key="4">
    <source>
        <dbReference type="Proteomes" id="UP001252243"/>
    </source>
</evidence>
<dbReference type="Gene3D" id="3.40.309.10">
    <property type="entry name" value="Aldehyde Dehydrogenase, Chain A, domain 2"/>
    <property type="match status" value="1"/>
</dbReference>
<dbReference type="InterPro" id="IPR015590">
    <property type="entry name" value="Aldehyde_DH_dom"/>
</dbReference>
<dbReference type="RefSeq" id="WP_310057994.1">
    <property type="nucleotide sequence ID" value="NZ_JAVDVQ010000010.1"/>
</dbReference>
<feature type="domain" description="Aldehyde dehydrogenase" evidence="2">
    <location>
        <begin position="16"/>
        <end position="90"/>
    </location>
</feature>
<protein>
    <submittedName>
        <fullName evidence="3">Acyl-CoA reductase-like NAD-dependent aldehyde dehydrogenase</fullName>
    </submittedName>
</protein>
<keyword evidence="4" id="KW-1185">Reference proteome</keyword>
<accession>A0ABU1UE30</accession>
<keyword evidence="1" id="KW-0560">Oxidoreductase</keyword>
<dbReference type="SUPFAM" id="SSF53720">
    <property type="entry name" value="ALDH-like"/>
    <property type="match status" value="1"/>
</dbReference>
<evidence type="ECO:0000313" key="3">
    <source>
        <dbReference type="EMBL" id="MDR7083390.1"/>
    </source>
</evidence>
<dbReference type="InterPro" id="IPR016161">
    <property type="entry name" value="Ald_DH/histidinol_DH"/>
</dbReference>
<evidence type="ECO:0000256" key="1">
    <source>
        <dbReference type="ARBA" id="ARBA00023002"/>
    </source>
</evidence>
<name>A0ABU1UE30_9MICC</name>
<dbReference type="Gene3D" id="3.40.605.10">
    <property type="entry name" value="Aldehyde Dehydrogenase, Chain A, domain 1"/>
    <property type="match status" value="1"/>
</dbReference>